<dbReference type="Pfam" id="PF01370">
    <property type="entry name" value="Epimerase"/>
    <property type="match status" value="1"/>
</dbReference>
<comment type="similarity">
    <text evidence="2">Belongs to the NAD(P)-dependent epimerase/dehydratase family. Dihydroflavonol-4-reductase subfamily.</text>
</comment>
<dbReference type="InterPro" id="IPR001509">
    <property type="entry name" value="Epimerase_deHydtase"/>
</dbReference>
<evidence type="ECO:0000256" key="2">
    <source>
        <dbReference type="ARBA" id="ARBA00023445"/>
    </source>
</evidence>
<dbReference type="GO" id="GO:0016616">
    <property type="term" value="F:oxidoreductase activity, acting on the CH-OH group of donors, NAD or NADP as acceptor"/>
    <property type="evidence" value="ECO:0007669"/>
    <property type="project" value="TreeGrafter"/>
</dbReference>
<dbReference type="FunFam" id="3.40.50.720:FF:000336">
    <property type="entry name" value="Aldehyde reductase"/>
    <property type="match status" value="1"/>
</dbReference>
<keyword evidence="1" id="KW-0560">Oxidoreductase</keyword>
<sequence>MSKSNKTVLVTGVSGFVALQTAIELLNNGYKVRGTVRSMKKADRVRELLAMHTDVSSLEFVATDLLSDEGWDEAVAGCDYVAHIASPFPLSPPKDENELIKPAVEGTLRVLKSASKGGVKRFVQTSSTMAVAYGHPHDRIEPFTENDWTNVIDQGVSAYAKSKTLAEQAARKFMSEYSGPMTYASVNPGFILGPVIDKNLGSSAGLVLNLLNGKYPGTPRLSMFCVDVRDVAKCHRLAMENDGSGLDRFIASDRAIWFRDFAQAIRDGLEERARKVPKRQLPDFVVRLIALFDPDVRSVLPDLGRAVIVDNTATKDALNIDFIPTEEAVVATAQSLIDLDLIN</sequence>
<dbReference type="CDD" id="cd05227">
    <property type="entry name" value="AR_SDR_e"/>
    <property type="match status" value="1"/>
</dbReference>
<dbReference type="PANTHER" id="PTHR10366">
    <property type="entry name" value="NAD DEPENDENT EPIMERASE/DEHYDRATASE"/>
    <property type="match status" value="1"/>
</dbReference>
<dbReference type="InterPro" id="IPR036291">
    <property type="entry name" value="NAD(P)-bd_dom_sf"/>
</dbReference>
<reference evidence="4 5" key="1">
    <citation type="submission" date="2017-03" db="EMBL/GenBank/DDBJ databases">
        <authorList>
            <person name="Afonso C.L."/>
            <person name="Miller P.J."/>
            <person name="Scott M.A."/>
            <person name="Spackman E."/>
            <person name="Goraichik I."/>
            <person name="Dimitrov K.M."/>
            <person name="Suarez D.L."/>
            <person name="Swayne D.E."/>
        </authorList>
    </citation>
    <scope>NUCLEOTIDE SEQUENCE [LARGE SCALE GENOMIC DNA]</scope>
    <source>
        <strain evidence="4 5">CECT 7745</strain>
    </source>
</reference>
<accession>A0A1X7BW53</accession>
<dbReference type="OrthoDB" id="9778052at2"/>
<dbReference type="Gene3D" id="3.40.50.720">
    <property type="entry name" value="NAD(P)-binding Rossmann-like Domain"/>
    <property type="match status" value="1"/>
</dbReference>
<gene>
    <name evidence="4" type="ORF">ROA7745_03744</name>
</gene>
<dbReference type="PANTHER" id="PTHR10366:SF564">
    <property type="entry name" value="STEROL-4-ALPHA-CARBOXYLATE 3-DEHYDROGENASE, DECARBOXYLATING"/>
    <property type="match status" value="1"/>
</dbReference>
<protein>
    <submittedName>
        <fullName evidence="4">Short chain dehydrogenase</fullName>
    </submittedName>
</protein>
<name>A0A1X7BW53_9RHOB</name>
<dbReference type="SUPFAM" id="SSF51735">
    <property type="entry name" value="NAD(P)-binding Rossmann-fold domains"/>
    <property type="match status" value="1"/>
</dbReference>
<feature type="domain" description="NAD-dependent epimerase/dehydratase" evidence="3">
    <location>
        <begin position="8"/>
        <end position="241"/>
    </location>
</feature>
<keyword evidence="5" id="KW-1185">Reference proteome</keyword>
<proteinExistence type="inferred from homology"/>
<dbReference type="RefSeq" id="WP_085801805.1">
    <property type="nucleotide sequence ID" value="NZ_FWXB01000017.1"/>
</dbReference>
<organism evidence="4 5">
    <name type="scientific">Roseovarius aestuarii</name>
    <dbReference type="NCBI Taxonomy" id="475083"/>
    <lineage>
        <taxon>Bacteria</taxon>
        <taxon>Pseudomonadati</taxon>
        <taxon>Pseudomonadota</taxon>
        <taxon>Alphaproteobacteria</taxon>
        <taxon>Rhodobacterales</taxon>
        <taxon>Roseobacteraceae</taxon>
        <taxon>Roseovarius</taxon>
    </lineage>
</organism>
<evidence type="ECO:0000256" key="1">
    <source>
        <dbReference type="ARBA" id="ARBA00023002"/>
    </source>
</evidence>
<dbReference type="EMBL" id="FWXB01000017">
    <property type="protein sequence ID" value="SMC13882.1"/>
    <property type="molecule type" value="Genomic_DNA"/>
</dbReference>
<evidence type="ECO:0000313" key="4">
    <source>
        <dbReference type="EMBL" id="SMC13882.1"/>
    </source>
</evidence>
<dbReference type="AlphaFoldDB" id="A0A1X7BW53"/>
<dbReference type="Proteomes" id="UP000193224">
    <property type="component" value="Unassembled WGS sequence"/>
</dbReference>
<evidence type="ECO:0000259" key="3">
    <source>
        <dbReference type="Pfam" id="PF01370"/>
    </source>
</evidence>
<evidence type="ECO:0000313" key="5">
    <source>
        <dbReference type="Proteomes" id="UP000193224"/>
    </source>
</evidence>
<dbReference type="InterPro" id="IPR050425">
    <property type="entry name" value="NAD(P)_dehydrat-like"/>
</dbReference>